<dbReference type="InterPro" id="IPR027417">
    <property type="entry name" value="P-loop_NTPase"/>
</dbReference>
<comment type="caution">
    <text evidence="1">The sequence shown here is derived from an EMBL/GenBank/DDBJ whole genome shotgun (WGS) entry which is preliminary data.</text>
</comment>
<dbReference type="EMBL" id="JBHUKU010000021">
    <property type="protein sequence ID" value="MFD2463445.1"/>
    <property type="molecule type" value="Genomic_DNA"/>
</dbReference>
<protein>
    <submittedName>
        <fullName evidence="1">Uncharacterized protein</fullName>
    </submittedName>
</protein>
<reference evidence="2" key="1">
    <citation type="journal article" date="2019" name="Int. J. Syst. Evol. Microbiol.">
        <title>The Global Catalogue of Microorganisms (GCM) 10K type strain sequencing project: providing services to taxonomists for standard genome sequencing and annotation.</title>
        <authorList>
            <consortium name="The Broad Institute Genomics Platform"/>
            <consortium name="The Broad Institute Genome Sequencing Center for Infectious Disease"/>
            <person name="Wu L."/>
            <person name="Ma J."/>
        </authorList>
    </citation>
    <scope>NUCLEOTIDE SEQUENCE [LARGE SCALE GENOMIC DNA]</scope>
    <source>
        <strain evidence="2">CGMCC 4.7643</strain>
    </source>
</reference>
<keyword evidence="2" id="KW-1185">Reference proteome</keyword>
<sequence>MDTVLSALATGAPLVAVTGPAGIGRTTALGEAGDLLAAKGMAVTAIRFTRDGDAIPVRSPGTEASFVPLAPVAGAHRDPGIARRAASETAAELLGGALLIDDLQWSDRDSRAVLGALVRGGLTGKPVTCVCAVRTPIPAVQLAWWRDLREGELVSAVRLRPMGESEIADEIVTATSVAPDDELVRRVAELSRGIPAAVRDSIEMLLSNGSVRALGDEASLAPAVLPVQYPLDNRFLRRVRALDPKAGAAAMAACVFAPLGETVPRLVAEVLETTEAEVVALLDVLRQEGILHRGRNGQSWRALVPVFASSLTGAMAPFERRQLAARAVTAVWTGEARCADLDQLADLVVDAGWLIDPALACQALLDRSAEVGARTPSRASRWLDAAVDRAQNPAQRATAMLAHTELCYACGDHERGLRGVRLLLNGFADQLAPEVAPRLHVLAERASGGTGQREALRLAN</sequence>
<proteinExistence type="predicted"/>
<evidence type="ECO:0000313" key="1">
    <source>
        <dbReference type="EMBL" id="MFD2463445.1"/>
    </source>
</evidence>
<organism evidence="1 2">
    <name type="scientific">Amycolatopsis samaneae</name>
    <dbReference type="NCBI Taxonomy" id="664691"/>
    <lineage>
        <taxon>Bacteria</taxon>
        <taxon>Bacillati</taxon>
        <taxon>Actinomycetota</taxon>
        <taxon>Actinomycetes</taxon>
        <taxon>Pseudonocardiales</taxon>
        <taxon>Pseudonocardiaceae</taxon>
        <taxon>Amycolatopsis</taxon>
    </lineage>
</organism>
<evidence type="ECO:0000313" key="2">
    <source>
        <dbReference type="Proteomes" id="UP001597419"/>
    </source>
</evidence>
<gene>
    <name evidence="1" type="ORF">ACFSYJ_32870</name>
</gene>
<dbReference type="Proteomes" id="UP001597419">
    <property type="component" value="Unassembled WGS sequence"/>
</dbReference>
<name>A0ABW5GRF5_9PSEU</name>
<dbReference type="SUPFAM" id="SSF52540">
    <property type="entry name" value="P-loop containing nucleoside triphosphate hydrolases"/>
    <property type="match status" value="1"/>
</dbReference>
<dbReference type="RefSeq" id="WP_345400213.1">
    <property type="nucleotide sequence ID" value="NZ_BAABHG010000011.1"/>
</dbReference>
<accession>A0ABW5GRF5</accession>